<comment type="caution">
    <text evidence="2">The sequence shown here is derived from an EMBL/GenBank/DDBJ whole genome shotgun (WGS) entry which is preliminary data.</text>
</comment>
<evidence type="ECO:0000256" key="1">
    <source>
        <dbReference type="SAM" id="MobiDB-lite"/>
    </source>
</evidence>
<feature type="compositionally biased region" description="Acidic residues" evidence="1">
    <location>
        <begin position="137"/>
        <end position="146"/>
    </location>
</feature>
<name>A0ABX2EDK6_9BURK</name>
<evidence type="ECO:0000313" key="3">
    <source>
        <dbReference type="Proteomes" id="UP000737171"/>
    </source>
</evidence>
<sequence>MTRATATTVASRSIEGGGVLVAAAGMVCALGYDAASACAAARAGLSRAAVLPHYRARSGVEGDEEAIIGHAASLFTAGFEGEARLLRLLQGALADLLAGALDPALWLRRVGLYVGLPDPMRTAGGVALMSEPPAGAGEDDDPPEPEELARRTPAAVTARLLDQALRLAHWPGAPMRRHLSTGGQCAGAELIAAAANDIQQRSVDVAVVLTVDSLLDEDTLTWLHHTGRLKCDAAPAGLQPGEAAVALALLPAQDAAAAPDEALRLIRLAFDSEDKAQIEGEVSSGEALARVVDAALARPADGAPWLFSDHNGEVYRANDFGCALTRLRAGHAGFAAPIVWYPALSFGDTGTCAAPLAIAMALQARSRRYAPADSALVCCAADGRGRAALLLQRL</sequence>
<evidence type="ECO:0008006" key="4">
    <source>
        <dbReference type="Google" id="ProtNLM"/>
    </source>
</evidence>
<dbReference type="InterPro" id="IPR016039">
    <property type="entry name" value="Thiolase-like"/>
</dbReference>
<dbReference type="Gene3D" id="3.40.47.10">
    <property type="match status" value="1"/>
</dbReference>
<dbReference type="RefSeq" id="WP_173121536.1">
    <property type="nucleotide sequence ID" value="NZ_JABRWJ010000002.1"/>
</dbReference>
<protein>
    <recommendedName>
        <fullName evidence="4">Beta-ketoacyl synthase N-terminal domain-containing protein</fullName>
    </recommendedName>
</protein>
<dbReference type="EMBL" id="JABRWJ010000002">
    <property type="protein sequence ID" value="NRF66448.1"/>
    <property type="molecule type" value="Genomic_DNA"/>
</dbReference>
<organism evidence="2 3">
    <name type="scientific">Pseudaquabacterium terrae</name>
    <dbReference type="NCBI Taxonomy" id="2732868"/>
    <lineage>
        <taxon>Bacteria</taxon>
        <taxon>Pseudomonadati</taxon>
        <taxon>Pseudomonadota</taxon>
        <taxon>Betaproteobacteria</taxon>
        <taxon>Burkholderiales</taxon>
        <taxon>Sphaerotilaceae</taxon>
        <taxon>Pseudaquabacterium</taxon>
    </lineage>
</organism>
<keyword evidence="3" id="KW-1185">Reference proteome</keyword>
<dbReference type="SUPFAM" id="SSF53901">
    <property type="entry name" value="Thiolase-like"/>
    <property type="match status" value="1"/>
</dbReference>
<evidence type="ECO:0000313" key="2">
    <source>
        <dbReference type="EMBL" id="NRF66448.1"/>
    </source>
</evidence>
<accession>A0ABX2EDK6</accession>
<feature type="region of interest" description="Disordered" evidence="1">
    <location>
        <begin position="127"/>
        <end position="149"/>
    </location>
</feature>
<reference evidence="2 3" key="1">
    <citation type="submission" date="2020-05" db="EMBL/GenBank/DDBJ databases">
        <title>Aquincola sp. isolate from soil.</title>
        <authorList>
            <person name="Han J."/>
            <person name="Kim D.-U."/>
        </authorList>
    </citation>
    <scope>NUCLEOTIDE SEQUENCE [LARGE SCALE GENOMIC DNA]</scope>
    <source>
        <strain evidence="2 3">S2</strain>
    </source>
</reference>
<gene>
    <name evidence="2" type="ORF">HLB44_05585</name>
</gene>
<proteinExistence type="predicted"/>
<dbReference type="Proteomes" id="UP000737171">
    <property type="component" value="Unassembled WGS sequence"/>
</dbReference>